<dbReference type="Pfam" id="PF23981">
    <property type="entry name" value="DUF7305"/>
    <property type="match status" value="2"/>
</dbReference>
<keyword evidence="5" id="KW-1185">Reference proteome</keyword>
<gene>
    <name evidence="4" type="ORF">RGQ13_02725</name>
</gene>
<dbReference type="Proteomes" id="UP001258994">
    <property type="component" value="Chromosome"/>
</dbReference>
<dbReference type="InterPro" id="IPR046524">
    <property type="entry name" value="DUF6701"/>
</dbReference>
<feature type="chain" id="PRO_5046999171" description="IgGFc-binding protein N-terminal domain-containing protein" evidence="1">
    <location>
        <begin position="31"/>
        <end position="1787"/>
    </location>
</feature>
<dbReference type="RefSeq" id="WP_348392024.1">
    <property type="nucleotide sequence ID" value="NZ_CP134145.1"/>
</dbReference>
<proteinExistence type="predicted"/>
<sequence length="1787" mass="195054">MMTWFNNISRTCLLNCLLLLYVLLTPFSFAGEQPDEPISCEAIFPGPNPFGGDGTIETPNSCNGGNCNFNDYEPVPDLEAPENPDFSGNVFNLDTVTDHVYVYQTWDEIENYDLSFSGEGTAVIYLTGDVSVINKNSRINVNGDPANLLIVMLGNELKIEVDSKVTAFIYSEGLVTVEERAEFNGAISGPGEIVIKKGSTYNYDLDDLEDFDPHGFCEGEPSDGDILHHFEIIHDGLGSNCAAELVTVKACADLACEQTYQQQVNVDLQVNGINKSSLSFSGGTILTKFSFGDVGVASLAVNNSSVIPEQDTVCSNGSCDISFTDSDCLSCEQGWEDGATSFGSDNKAIEFKKNTQIINNPDNILASTTVWTNPGSDQLSCEDSHCTASGSPVFYPELGDFLLSEGEQNHNINANTTLGDDGINHFNDITVRDGINLTFSNTYSEYRIKKLKLEESVTLELSPGDYWIESLDTKDGDYLTINTVGEGAVRLFLTGHIDFRKFNKINIQGKPEDFWLVSYNKLHIKEDAEINAVIFAEEDFHIKARARLTGSISAQKVLIEEESTVIYGCDYVPPVELPLDICTDYMVDGITTHAADGEITFSNFSRVIENPDSVLASFIVNNPDVIGTNTCDTEPCTASGIPTGLFDLGSFESTTSTETIQINGTGQIGDAGINEFASVLIKSDANATFTSNFNSYKINELIVEDGATVTLSSGDYWVETLTLGNDITFEVNGTVKLFINNDVLFPYGLAMNNLGIAEELLIYAYSYINIEEPPIFSPEKNVEIDALIFAHGDVLLGRFSEITGAVSGQNVIAAIGSLVTYQCEIGIDPPIDPPDLQCAAPFVDGATSFSDKNEDNKPNIKFGNNAVIINNPDTILESTTVNSSDNDQSCEDPNFDPNLTAQCTASGNAITALDLEEFLISDSSEDIDKDDYSNKYLLIGPEQTEFDKVDVDSGDTLEFAISDKEYRIAELDVEEDATVIFAPGDYWIKDLETKNADGLVFTTSEPGVVRLFVDGHVDIRNNSKINMSGEAPGDFLIIAYDKFHIKQNVEVTGLVYAVKEFHIENGSTLYGAVSSAKVDLKDNSTIEFACVSEEPVEQFFEIIHDGTGLTCEHETITIRACTDVNCTATDTSVNTQVSLVVNNELPIVVDINNGINTNVSFTHVDASTVAELSLLENYTCTNLANSSLTFPLSCQLEFADAGFILEATDNQSCNSQQFTLKAVKTDEQTHQCIGALQGEKLINFKFSHILPDSGDVVPSINGVDLRSNQDSAIALDFNANSEAEIDSLLYNDAGRISLSVNFTETVGDFEELYLEGGKNILLYPAQLSARLNKLDADNTPIDGNTIEKAGVIFEVELSAQCADGTTITENYQPEDNDRIEFNAIKTAPISDTLGADGLLNIDGASIVVATIASNWQGANIAPTSFVDGGYQNSNSSYSEVGLFSLQVRDHNYGGYTIESTVNNVGRFTPHHFQQTVENNGELAMMCGDSSYTGELNSTVSTVGAISYGQHPVLKITPYNAFGSVTQNYINEFMMLDQPGADIDREFPLTDLNQLGAEDLLLTTLPHKMDGEIEASTTDSGIVFYHFSQADGFYYVRDENSLIVPFDAELEFNIISVNDSDGISSQYLDEDNQLINDVESFVTSGVEIKFGRWRVEDTFGSEMANLDQPMHIEYYDGSQFVTNEQDICTTFSDDLMTLVNIGDLEPALTEVIHSDPTNNTFEQGYTNLLELKAPESIGQVGVTYDVPSWFKYDWSGIMSLDQNPSAVATFGVFDNTGDRVIGEKEIDK</sequence>
<keyword evidence="1" id="KW-0732">Signal</keyword>
<feature type="signal peptide" evidence="1">
    <location>
        <begin position="1"/>
        <end position="30"/>
    </location>
</feature>
<feature type="domain" description="DUF6701" evidence="2">
    <location>
        <begin position="1180"/>
        <end position="1784"/>
    </location>
</feature>
<evidence type="ECO:0000259" key="3">
    <source>
        <dbReference type="Pfam" id="PF23981"/>
    </source>
</evidence>
<feature type="domain" description="DUF7305" evidence="3">
    <location>
        <begin position="446"/>
        <end position="565"/>
    </location>
</feature>
<organism evidence="4 5">
    <name type="scientific">Thalassotalea psychrophila</name>
    <dbReference type="NCBI Taxonomy" id="3065647"/>
    <lineage>
        <taxon>Bacteria</taxon>
        <taxon>Pseudomonadati</taxon>
        <taxon>Pseudomonadota</taxon>
        <taxon>Gammaproteobacteria</taxon>
        <taxon>Alteromonadales</taxon>
        <taxon>Colwelliaceae</taxon>
        <taxon>Thalassotalea</taxon>
    </lineage>
</organism>
<dbReference type="EMBL" id="CP134145">
    <property type="protein sequence ID" value="WNC72909.1"/>
    <property type="molecule type" value="Genomic_DNA"/>
</dbReference>
<feature type="domain" description="DUF7305" evidence="3">
    <location>
        <begin position="969"/>
        <end position="1088"/>
    </location>
</feature>
<accession>A0ABY9TWG6</accession>
<evidence type="ECO:0000256" key="1">
    <source>
        <dbReference type="SAM" id="SignalP"/>
    </source>
</evidence>
<evidence type="ECO:0000259" key="2">
    <source>
        <dbReference type="Pfam" id="PF20419"/>
    </source>
</evidence>
<protein>
    <recommendedName>
        <fullName evidence="6">IgGFc-binding protein N-terminal domain-containing protein</fullName>
    </recommendedName>
</protein>
<evidence type="ECO:0000313" key="5">
    <source>
        <dbReference type="Proteomes" id="UP001258994"/>
    </source>
</evidence>
<evidence type="ECO:0000313" key="4">
    <source>
        <dbReference type="EMBL" id="WNC72909.1"/>
    </source>
</evidence>
<name>A0ABY9TWG6_9GAMM</name>
<evidence type="ECO:0008006" key="6">
    <source>
        <dbReference type="Google" id="ProtNLM"/>
    </source>
</evidence>
<reference evidence="5" key="1">
    <citation type="submission" date="2023-09" db="EMBL/GenBank/DDBJ databases">
        <authorList>
            <person name="Li S."/>
            <person name="Li X."/>
            <person name="Zhang C."/>
            <person name="Zhao Z."/>
        </authorList>
    </citation>
    <scope>NUCLEOTIDE SEQUENCE [LARGE SCALE GENOMIC DNA]</scope>
    <source>
        <strain evidence="5">SQ149</strain>
    </source>
</reference>
<dbReference type="Pfam" id="PF20419">
    <property type="entry name" value="DUF6701"/>
    <property type="match status" value="1"/>
</dbReference>
<dbReference type="InterPro" id="IPR055729">
    <property type="entry name" value="DUF7305"/>
</dbReference>